<keyword evidence="3" id="KW-0813">Transport</keyword>
<comment type="subcellular location">
    <subcellularLocation>
        <location evidence="1">Cell membrane</location>
        <topology evidence="1">Multi-pass membrane protein</topology>
    </subcellularLocation>
</comment>
<proteinExistence type="inferred from homology"/>
<feature type="transmembrane region" description="Helical" evidence="11">
    <location>
        <begin position="118"/>
        <end position="137"/>
    </location>
</feature>
<feature type="transmembrane region" description="Helical" evidence="11">
    <location>
        <begin position="53"/>
        <end position="71"/>
    </location>
</feature>
<dbReference type="OrthoDB" id="6500128at2759"/>
<keyword evidence="9 11" id="KW-0472">Membrane</keyword>
<comment type="similarity">
    <text evidence="2">Belongs to the ABC transporter superfamily. ABCC family. Conjugate transporter (TC 3.A.1.208) subfamily.</text>
</comment>
<dbReference type="Gene3D" id="3.40.50.300">
    <property type="entry name" value="P-loop containing nucleotide triphosphate hydrolases"/>
    <property type="match status" value="2"/>
</dbReference>
<dbReference type="InterPro" id="IPR056227">
    <property type="entry name" value="TMD0_ABC"/>
</dbReference>
<organism evidence="14 15">
    <name type="scientific">Aureobasidium namibiae CBS 147.97</name>
    <dbReference type="NCBI Taxonomy" id="1043004"/>
    <lineage>
        <taxon>Eukaryota</taxon>
        <taxon>Fungi</taxon>
        <taxon>Dikarya</taxon>
        <taxon>Ascomycota</taxon>
        <taxon>Pezizomycotina</taxon>
        <taxon>Dothideomycetes</taxon>
        <taxon>Dothideomycetidae</taxon>
        <taxon>Dothideales</taxon>
        <taxon>Saccotheciaceae</taxon>
        <taxon>Aureobasidium</taxon>
    </lineage>
</organism>
<feature type="transmembrane region" description="Helical" evidence="11">
    <location>
        <begin position="149"/>
        <end position="166"/>
    </location>
</feature>
<keyword evidence="15" id="KW-1185">Reference proteome</keyword>
<dbReference type="PROSITE" id="PS50929">
    <property type="entry name" value="ABC_TM1F"/>
    <property type="match status" value="2"/>
</dbReference>
<dbReference type="CDD" id="cd03250">
    <property type="entry name" value="ABCC_MRP_domain1"/>
    <property type="match status" value="1"/>
</dbReference>
<dbReference type="FunFam" id="3.40.50.300:FF:002145">
    <property type="entry name" value="ABC transporter (MsbA subfamily)"/>
    <property type="match status" value="1"/>
</dbReference>
<feature type="domain" description="ABC transporter" evidence="12">
    <location>
        <begin position="1211"/>
        <end position="1455"/>
    </location>
</feature>
<name>A0A074W9H6_9PEZI</name>
<feature type="domain" description="ABC transporter" evidence="12">
    <location>
        <begin position="625"/>
        <end position="852"/>
    </location>
</feature>
<dbReference type="InterPro" id="IPR044726">
    <property type="entry name" value="ABCC_6TM_D2"/>
</dbReference>
<dbReference type="InterPro" id="IPR011527">
    <property type="entry name" value="ABC1_TM_dom"/>
</dbReference>
<feature type="transmembrane region" description="Helical" evidence="11">
    <location>
        <begin position="897"/>
        <end position="918"/>
    </location>
</feature>
<dbReference type="FunFam" id="1.20.1560.10:FF:000055">
    <property type="entry name" value="ABC multidrug transporter (Eurofung)"/>
    <property type="match status" value="1"/>
</dbReference>
<evidence type="ECO:0000256" key="4">
    <source>
        <dbReference type="ARBA" id="ARBA00022475"/>
    </source>
</evidence>
<dbReference type="PROSITE" id="PS00211">
    <property type="entry name" value="ABC_TRANSPORTER_1"/>
    <property type="match status" value="2"/>
</dbReference>
<feature type="transmembrane region" description="Helical" evidence="11">
    <location>
        <begin position="964"/>
        <end position="982"/>
    </location>
</feature>
<feature type="transmembrane region" description="Helical" evidence="11">
    <location>
        <begin position="172"/>
        <end position="195"/>
    </location>
</feature>
<feature type="transmembrane region" description="Helical" evidence="11">
    <location>
        <begin position="1114"/>
        <end position="1134"/>
    </location>
</feature>
<evidence type="ECO:0000256" key="11">
    <source>
        <dbReference type="SAM" id="Phobius"/>
    </source>
</evidence>
<evidence type="ECO:0000256" key="7">
    <source>
        <dbReference type="ARBA" id="ARBA00022840"/>
    </source>
</evidence>
<gene>
    <name evidence="14" type="ORF">M436DRAFT_58788</name>
</gene>
<dbReference type="InterPro" id="IPR003593">
    <property type="entry name" value="AAA+_ATPase"/>
</dbReference>
<feature type="domain" description="ABC transmembrane type-1" evidence="13">
    <location>
        <begin position="902"/>
        <end position="1172"/>
    </location>
</feature>
<dbReference type="CDD" id="cd18580">
    <property type="entry name" value="ABC_6TM_ABCC_D2"/>
    <property type="match status" value="1"/>
</dbReference>
<keyword evidence="5 11" id="KW-0812">Transmembrane</keyword>
<dbReference type="Gene3D" id="1.20.1560.10">
    <property type="entry name" value="ABC transporter type 1, transmembrane domain"/>
    <property type="match status" value="2"/>
</dbReference>
<dbReference type="InterPro" id="IPR050173">
    <property type="entry name" value="ABC_transporter_C-like"/>
</dbReference>
<dbReference type="GO" id="GO:0005886">
    <property type="term" value="C:plasma membrane"/>
    <property type="evidence" value="ECO:0007669"/>
    <property type="project" value="UniProtKB-SubCell"/>
</dbReference>
<dbReference type="RefSeq" id="XP_013422462.1">
    <property type="nucleotide sequence ID" value="XM_013567008.1"/>
</dbReference>
<feature type="transmembrane region" description="Helical" evidence="11">
    <location>
        <begin position="1017"/>
        <end position="1045"/>
    </location>
</feature>
<feature type="transmembrane region" description="Helical" evidence="11">
    <location>
        <begin position="327"/>
        <end position="347"/>
    </location>
</feature>
<dbReference type="InterPro" id="IPR017871">
    <property type="entry name" value="ABC_transporter-like_CS"/>
</dbReference>
<keyword evidence="10" id="KW-0325">Glycoprotein</keyword>
<dbReference type="PROSITE" id="PS50893">
    <property type="entry name" value="ABC_TRANSPORTER_2"/>
    <property type="match status" value="2"/>
</dbReference>
<reference evidence="14 15" key="1">
    <citation type="journal article" date="2014" name="BMC Genomics">
        <title>Genome sequencing of four Aureobasidium pullulans varieties: biotechnological potential, stress tolerance, and description of new species.</title>
        <authorList>
            <person name="Gostin Ar C."/>
            <person name="Ohm R.A."/>
            <person name="Kogej T."/>
            <person name="Sonjak S."/>
            <person name="Turk M."/>
            <person name="Zajc J."/>
            <person name="Zalar P."/>
            <person name="Grube M."/>
            <person name="Sun H."/>
            <person name="Han J."/>
            <person name="Sharma A."/>
            <person name="Chiniquy J."/>
            <person name="Ngan C.Y."/>
            <person name="Lipzen A."/>
            <person name="Barry K."/>
            <person name="Grigoriev I.V."/>
            <person name="Gunde-Cimerman N."/>
        </authorList>
    </citation>
    <scope>NUCLEOTIDE SEQUENCE [LARGE SCALE GENOMIC DNA]</scope>
    <source>
        <strain evidence="14 15">CBS 147.97</strain>
    </source>
</reference>
<dbReference type="STRING" id="1043004.A0A074W9H6"/>
<feature type="transmembrane region" description="Helical" evidence="11">
    <location>
        <begin position="91"/>
        <end position="112"/>
    </location>
</feature>
<sequence length="1457" mass="160305">MSLNTTIPAAALPLGRKFTSDYSGCAFADDNSFGPSVATICRAFDFTLLFEEAFLSLIPSALLVLGSIIRLSAIVRRDAKTSQSRWHTSKLVTTSCYTCTQLALLVVVALPSTPRTSLSLAAAAISFIGAVCMCLLSHLEHTKSVRPSALLNFYLFFSVLFDAVQLRTLWKIYSLQIVAKLFSSTLSLKVVLLILEAKEKGAFLKPPYHGTTPEGRSGLYNRSLFWWLNPFLIIGFKRSIASKDLYSLDEALSSKALAEKARVSWQRSDKGGQHALFWNTISCLKIPLLAPIIPRLALVGFNYSQPFLISRIIRFVDDTEKEKNTGYGIIGATAIIYIGIAISNGRFQHANFRFMTMLRGSLSVLIYEKTLGLQYTAVEDASPISLSADVDYIVGVSEEMHEIWASTIEVVIAMYLLGKGSGVGCLAPIVLALGSAAGNALWVGPKMRKNRPKWNAAIQQRVALTASFLKDMKALKMLGLTSRMRALLQDQRRFELDKSVAVRMCTIWLNIFGNMMPSFAKAFILMTVALQARAGDNEFTAAKGYSLVSLINLLDRPLGSVTSSIPSYMGAIGCFERIQKFLAAETKSDNRVINHRSTPQLSPASSAIELQAMSPKAAQGISDILTFDECSFGYSSDTLAIRNLTFALKQGTINMIIGPVGSGKTSLLLGLLGEIQNLKGFVRMRTSDVAYCQQSAWLPNGTIRSIITGTDAYSEAWYKSVVFSCALEMDISRFADRDDAVIGSRGLTLSGGQRQRLALARAVYARKAIVLLDDVFSALDAKTEELVSERLLSKHGLFKKHDTTVILATHAVQHLHAADYIIALDKDGAPVEQGSFDQLTTRQGYVRNLAIQVRTQIEHEDITTRTDDPVSEPLGSDVPDDLPISDRRLGDFSLYKYYARNAGVTILVAFLIDLWVQFWADARGKRTDMYISVMFVGAICGLALVYISLWIIMVQMIPRSGLRLHWILLSTIAAAPLSYFATTDAGVILNRFSQDMTIFDGPLPIALLQVTGDASEIVWDIALICYGSYYLVAFIPFIGALLYGIQKFYLRTSRQLRFLDLEMRSPLFTHFSETQEGLVTIRAFQWQSSFHSSFLEKMDASQVPNYLLYMIQQWLGLCLALTVAGVAIVLVTFATQFKDHSSGGQIGVALISVMGFSSSLAALIQHWTALETSIGAVARLKKLEHEVKPEDLPSERDLPPTTWPAKGTVVFKAVDAGYGDNKPLVLHKVSLSIRSSEKIGICGRTGSGKSTLIALIFRLLPLSAGSVAIDDIDLSIIPRQKTRESVIAIPQEPYILSGTVRFNAAPHSAPFSDLDSEISERPVSDEAIIAALQRVDLWDLISRRGGLDVSISDLGLSHGQKQVFCLARAILRKDDAKLLILDEATSSVDKHTDELMRRVIEDEFSNHTVISVAHRLSSLLSCNRVVVMDNGKIVEVGAPSALAEIDGWWRLLWDAQN</sequence>
<dbReference type="InterPro" id="IPR027417">
    <property type="entry name" value="P-loop_NTPase"/>
</dbReference>
<dbReference type="InterPro" id="IPR003439">
    <property type="entry name" value="ABC_transporter-like_ATP-bd"/>
</dbReference>
<dbReference type="GO" id="GO:0005524">
    <property type="term" value="F:ATP binding"/>
    <property type="evidence" value="ECO:0007669"/>
    <property type="project" value="UniProtKB-KW"/>
</dbReference>
<evidence type="ECO:0000259" key="13">
    <source>
        <dbReference type="PROSITE" id="PS50929"/>
    </source>
</evidence>
<keyword evidence="4" id="KW-1003">Cell membrane</keyword>
<dbReference type="Pfam" id="PF00005">
    <property type="entry name" value="ABC_tran"/>
    <property type="match status" value="2"/>
</dbReference>
<dbReference type="SUPFAM" id="SSF90123">
    <property type="entry name" value="ABC transporter transmembrane region"/>
    <property type="match status" value="2"/>
</dbReference>
<evidence type="ECO:0000256" key="8">
    <source>
        <dbReference type="ARBA" id="ARBA00022989"/>
    </source>
</evidence>
<feature type="transmembrane region" description="Helical" evidence="11">
    <location>
        <begin position="1146"/>
        <end position="1164"/>
    </location>
</feature>
<evidence type="ECO:0000259" key="12">
    <source>
        <dbReference type="PROSITE" id="PS50893"/>
    </source>
</evidence>
<keyword evidence="7" id="KW-0067">ATP-binding</keyword>
<dbReference type="GO" id="GO:0140359">
    <property type="term" value="F:ABC-type transporter activity"/>
    <property type="evidence" value="ECO:0007669"/>
    <property type="project" value="InterPro"/>
</dbReference>
<feature type="transmembrane region" description="Helical" evidence="11">
    <location>
        <begin position="930"/>
        <end position="952"/>
    </location>
</feature>
<dbReference type="EMBL" id="KL584732">
    <property type="protein sequence ID" value="KEQ68269.1"/>
    <property type="molecule type" value="Genomic_DNA"/>
</dbReference>
<dbReference type="SMART" id="SM00382">
    <property type="entry name" value="AAA"/>
    <property type="match status" value="2"/>
</dbReference>
<dbReference type="HOGENOM" id="CLU_000604_27_5_1"/>
<keyword evidence="14" id="KW-0378">Hydrolase</keyword>
<dbReference type="GO" id="GO:0016887">
    <property type="term" value="F:ATP hydrolysis activity"/>
    <property type="evidence" value="ECO:0007669"/>
    <property type="project" value="InterPro"/>
</dbReference>
<accession>A0A074W9H6</accession>
<evidence type="ECO:0000256" key="1">
    <source>
        <dbReference type="ARBA" id="ARBA00004651"/>
    </source>
</evidence>
<evidence type="ECO:0000256" key="2">
    <source>
        <dbReference type="ARBA" id="ARBA00009726"/>
    </source>
</evidence>
<dbReference type="InterPro" id="IPR044746">
    <property type="entry name" value="ABCC_6TM_D1"/>
</dbReference>
<dbReference type="InterPro" id="IPR036640">
    <property type="entry name" value="ABC1_TM_sf"/>
</dbReference>
<dbReference type="SUPFAM" id="SSF52540">
    <property type="entry name" value="P-loop containing nucleoside triphosphate hydrolases"/>
    <property type="match status" value="2"/>
</dbReference>
<keyword evidence="6" id="KW-0547">Nucleotide-binding</keyword>
<dbReference type="CDD" id="cd03244">
    <property type="entry name" value="ABCC_MRP_domain2"/>
    <property type="match status" value="1"/>
</dbReference>
<protein>
    <submittedName>
        <fullName evidence="14">p-loop containing nucleoside triphosphate hydrolase protein</fullName>
    </submittedName>
</protein>
<evidence type="ECO:0000256" key="10">
    <source>
        <dbReference type="ARBA" id="ARBA00023180"/>
    </source>
</evidence>
<feature type="transmembrane region" description="Helical" evidence="11">
    <location>
        <begin position="421"/>
        <end position="443"/>
    </location>
</feature>
<evidence type="ECO:0000256" key="3">
    <source>
        <dbReference type="ARBA" id="ARBA00022448"/>
    </source>
</evidence>
<dbReference type="GeneID" id="25412716"/>
<evidence type="ECO:0000256" key="9">
    <source>
        <dbReference type="ARBA" id="ARBA00023136"/>
    </source>
</evidence>
<evidence type="ECO:0000313" key="14">
    <source>
        <dbReference type="EMBL" id="KEQ68269.1"/>
    </source>
</evidence>
<evidence type="ECO:0000256" key="5">
    <source>
        <dbReference type="ARBA" id="ARBA00022692"/>
    </source>
</evidence>
<feature type="domain" description="ABC transmembrane type-1" evidence="13">
    <location>
        <begin position="296"/>
        <end position="570"/>
    </location>
</feature>
<dbReference type="CDD" id="cd18579">
    <property type="entry name" value="ABC_6TM_ABCC_D1"/>
    <property type="match status" value="1"/>
</dbReference>
<dbReference type="FunFam" id="1.20.1560.10:FF:000066">
    <property type="entry name" value="ABC multidrug transporter (Eurofung)"/>
    <property type="match status" value="1"/>
</dbReference>
<dbReference type="PANTHER" id="PTHR24223:SF399">
    <property type="entry name" value="ABC TRANSPORTER ATNG"/>
    <property type="match status" value="1"/>
</dbReference>
<dbReference type="Proteomes" id="UP000027730">
    <property type="component" value="Unassembled WGS sequence"/>
</dbReference>
<dbReference type="PANTHER" id="PTHR24223">
    <property type="entry name" value="ATP-BINDING CASSETTE SUB-FAMILY C"/>
    <property type="match status" value="1"/>
</dbReference>
<dbReference type="Pfam" id="PF24357">
    <property type="entry name" value="TMD0_ABC"/>
    <property type="match status" value="1"/>
</dbReference>
<dbReference type="Pfam" id="PF00664">
    <property type="entry name" value="ABC_membrane"/>
    <property type="match status" value="2"/>
</dbReference>
<evidence type="ECO:0000256" key="6">
    <source>
        <dbReference type="ARBA" id="ARBA00022741"/>
    </source>
</evidence>
<evidence type="ECO:0000313" key="15">
    <source>
        <dbReference type="Proteomes" id="UP000027730"/>
    </source>
</evidence>
<keyword evidence="8 11" id="KW-1133">Transmembrane helix</keyword>